<protein>
    <submittedName>
        <fullName evidence="1">Uncharacterized protein</fullName>
    </submittedName>
</protein>
<reference evidence="1 2" key="1">
    <citation type="submission" date="2011-02" db="EMBL/GenBank/DDBJ databases">
        <authorList>
            <person name="Nelson K.E."/>
            <person name="Sutton G."/>
            <person name="Torralba M."/>
            <person name="Durkin S."/>
            <person name="Harkins D."/>
            <person name="Montgomery R."/>
            <person name="Ziemer C."/>
            <person name="Klaassens E."/>
            <person name="Ocuiv P."/>
            <person name="Morrison M."/>
        </authorList>
    </citation>
    <scope>NUCLEOTIDE SEQUENCE [LARGE SCALE GENOMIC DNA]</scope>
    <source>
        <strain evidence="1 2">8</strain>
    </source>
</reference>
<dbReference type="EMBL" id="ADKM02000039">
    <property type="protein sequence ID" value="EGC04147.1"/>
    <property type="molecule type" value="Genomic_DNA"/>
</dbReference>
<dbReference type="Proteomes" id="UP000004259">
    <property type="component" value="Unassembled WGS sequence"/>
</dbReference>
<organism evidence="1 2">
    <name type="scientific">Ruminococcus albus 8</name>
    <dbReference type="NCBI Taxonomy" id="246199"/>
    <lineage>
        <taxon>Bacteria</taxon>
        <taxon>Bacillati</taxon>
        <taxon>Bacillota</taxon>
        <taxon>Clostridia</taxon>
        <taxon>Eubacteriales</taxon>
        <taxon>Oscillospiraceae</taxon>
        <taxon>Ruminococcus</taxon>
    </lineage>
</organism>
<evidence type="ECO:0000313" key="2">
    <source>
        <dbReference type="Proteomes" id="UP000004259"/>
    </source>
</evidence>
<evidence type="ECO:0000313" key="1">
    <source>
        <dbReference type="EMBL" id="EGC04147.1"/>
    </source>
</evidence>
<gene>
    <name evidence="1" type="ORF">CUS_4310</name>
</gene>
<sequence>MTREELKAQIEELMRQYADEEIDGATYAERMMELTTSARDENDDD</sequence>
<keyword evidence="2" id="KW-1185">Reference proteome</keyword>
<comment type="caution">
    <text evidence="1">The sequence shown here is derived from an EMBL/GenBank/DDBJ whole genome shotgun (WGS) entry which is preliminary data.</text>
</comment>
<dbReference type="AlphaFoldDB" id="E9S997"/>
<name>E9S997_RUMAL</name>
<dbReference type="RefSeq" id="WP_002847540.1">
    <property type="nucleotide sequence ID" value="NZ_ADKM02000039.1"/>
</dbReference>
<proteinExistence type="predicted"/>
<dbReference type="eggNOG" id="ENOG5033JQG">
    <property type="taxonomic scope" value="Bacteria"/>
</dbReference>
<accession>E9S997</accession>